<sequence>MNLRFQATRISLLDSFIIFAFDFLPVFITAQWPQYNTNTVGPVGSMCKHLGFAIESIAICHVLIENKKVTPNATS</sequence>
<keyword evidence="1" id="KW-0812">Transmembrane</keyword>
<name>A0A1I7V215_9PELO</name>
<dbReference type="InterPro" id="IPR019420">
    <property type="entry name" value="7TM_GPCR_serpentine_rcpt_Srbc"/>
</dbReference>
<keyword evidence="1" id="KW-0472">Membrane</keyword>
<organism evidence="2 3">
    <name type="scientific">Caenorhabditis tropicalis</name>
    <dbReference type="NCBI Taxonomy" id="1561998"/>
    <lineage>
        <taxon>Eukaryota</taxon>
        <taxon>Metazoa</taxon>
        <taxon>Ecdysozoa</taxon>
        <taxon>Nematoda</taxon>
        <taxon>Chromadorea</taxon>
        <taxon>Rhabditida</taxon>
        <taxon>Rhabditina</taxon>
        <taxon>Rhabditomorpha</taxon>
        <taxon>Rhabditoidea</taxon>
        <taxon>Rhabditidae</taxon>
        <taxon>Peloderinae</taxon>
        <taxon>Caenorhabditis</taxon>
    </lineage>
</organism>
<dbReference type="Pfam" id="PF10316">
    <property type="entry name" value="7TM_GPCR_Srbc"/>
    <property type="match status" value="1"/>
</dbReference>
<protein>
    <submittedName>
        <fullName evidence="3">Secreted protein</fullName>
    </submittedName>
</protein>
<dbReference type="STRING" id="1561998.A0A1I7V215"/>
<accession>A0A1I7V215</accession>
<keyword evidence="1" id="KW-1133">Transmembrane helix</keyword>
<keyword evidence="2" id="KW-1185">Reference proteome</keyword>
<proteinExistence type="predicted"/>
<dbReference type="AlphaFoldDB" id="A0A1I7V215"/>
<dbReference type="WBParaSite" id="Csp11.Scaffold630.g21606.t1">
    <property type="protein sequence ID" value="Csp11.Scaffold630.g21606.t1"/>
    <property type="gene ID" value="Csp11.Scaffold630.g21606"/>
</dbReference>
<evidence type="ECO:0000313" key="2">
    <source>
        <dbReference type="Proteomes" id="UP000095282"/>
    </source>
</evidence>
<dbReference type="PANTHER" id="PTHR46418">
    <property type="entry name" value="SRBC-64-RELATED-RELATED"/>
    <property type="match status" value="1"/>
</dbReference>
<evidence type="ECO:0000313" key="3">
    <source>
        <dbReference type="WBParaSite" id="Csp11.Scaffold630.g21606.t1"/>
    </source>
</evidence>
<dbReference type="Proteomes" id="UP000095282">
    <property type="component" value="Unplaced"/>
</dbReference>
<feature type="transmembrane region" description="Helical" evidence="1">
    <location>
        <begin position="12"/>
        <end position="32"/>
    </location>
</feature>
<reference evidence="3" key="1">
    <citation type="submission" date="2016-11" db="UniProtKB">
        <authorList>
            <consortium name="WormBaseParasite"/>
        </authorList>
    </citation>
    <scope>IDENTIFICATION</scope>
</reference>
<dbReference type="PANTHER" id="PTHR46418:SF1">
    <property type="entry name" value="G-PROTEIN COUPLED RECEPTORS FAMILY 1 PROFILE DOMAIN-CONTAINING PROTEIN-RELATED"/>
    <property type="match status" value="1"/>
</dbReference>
<evidence type="ECO:0000256" key="1">
    <source>
        <dbReference type="SAM" id="Phobius"/>
    </source>
</evidence>